<comment type="caution">
    <text evidence="7">The sequence shown here is derived from an EMBL/GenBank/DDBJ whole genome shotgun (WGS) entry which is preliminary data.</text>
</comment>
<evidence type="ECO:0000313" key="7">
    <source>
        <dbReference type="EMBL" id="MBG8554589.1"/>
    </source>
</evidence>
<organism evidence="7 8">
    <name type="scientific">Hymenobacter guriensis</name>
    <dbReference type="NCBI Taxonomy" id="2793065"/>
    <lineage>
        <taxon>Bacteria</taxon>
        <taxon>Pseudomonadati</taxon>
        <taxon>Bacteroidota</taxon>
        <taxon>Cytophagia</taxon>
        <taxon>Cytophagales</taxon>
        <taxon>Hymenobacteraceae</taxon>
        <taxon>Hymenobacter</taxon>
    </lineage>
</organism>
<keyword evidence="3" id="KW-0812">Transmembrane</keyword>
<keyword evidence="5" id="KW-0472">Membrane</keyword>
<evidence type="ECO:0000256" key="5">
    <source>
        <dbReference type="ARBA" id="ARBA00023136"/>
    </source>
</evidence>
<sequence>MLLAAPASRFETLRRCASDPNAYAALQPNLRYFDHPAGFLAYRRTLAGNVVLGDPIAGPAERTALLQAFLKQHPRSIFGYLSEDAAANLAQASARPMRFVRIGTERCLDLTCPLAFSASTRGALKKAGKAQLSLAERNLAELSAAEREQLQAINQEFIRLSPAQKEIGFISRLLQFTHEPDVRFFVIQAGPERTPLGFCVLDPWYQDGGLKGYQLHQFRLLPTKIWGVFLSVVAMLAGQLQAEGYQCLSLGGCIGPASGSQLLPASSVYDYCRDVTFRLIDRYHPLTNLSKSKHEFAGFDMPRYLAAPHRLPLLPLARLARANHIL</sequence>
<keyword evidence="4" id="KW-1133">Transmembrane helix</keyword>
<dbReference type="PANTHER" id="PTHR34697">
    <property type="entry name" value="PHOSPHATIDYLGLYCEROL LYSYLTRANSFERASE"/>
    <property type="match status" value="1"/>
</dbReference>
<feature type="domain" description="Phosphatidylglycerol lysyltransferase C-terminal" evidence="6">
    <location>
        <begin position="17"/>
        <end position="306"/>
    </location>
</feature>
<proteinExistence type="predicted"/>
<keyword evidence="2" id="KW-1003">Cell membrane</keyword>
<accession>A0ABS0L387</accession>
<dbReference type="Proteomes" id="UP000601099">
    <property type="component" value="Unassembled WGS sequence"/>
</dbReference>
<evidence type="ECO:0000256" key="1">
    <source>
        <dbReference type="ARBA" id="ARBA00004651"/>
    </source>
</evidence>
<protein>
    <submittedName>
        <fullName evidence="7">DUF2156 domain-containing protein</fullName>
    </submittedName>
</protein>
<dbReference type="InterPro" id="IPR051211">
    <property type="entry name" value="PG_lysyltransferase"/>
</dbReference>
<evidence type="ECO:0000259" key="6">
    <source>
        <dbReference type="Pfam" id="PF09924"/>
    </source>
</evidence>
<reference evidence="7 8" key="1">
    <citation type="submission" date="2020-11" db="EMBL/GenBank/DDBJ databases">
        <title>Hymenobacter sp.</title>
        <authorList>
            <person name="Kim M.K."/>
        </authorList>
    </citation>
    <scope>NUCLEOTIDE SEQUENCE [LARGE SCALE GENOMIC DNA]</scope>
    <source>
        <strain evidence="7 8">BT594</strain>
    </source>
</reference>
<dbReference type="Pfam" id="PF09924">
    <property type="entry name" value="LPG_synthase_C"/>
    <property type="match status" value="1"/>
</dbReference>
<dbReference type="InterPro" id="IPR024320">
    <property type="entry name" value="LPG_synthase_C"/>
</dbReference>
<evidence type="ECO:0000256" key="2">
    <source>
        <dbReference type="ARBA" id="ARBA00022475"/>
    </source>
</evidence>
<name>A0ABS0L387_9BACT</name>
<evidence type="ECO:0000256" key="4">
    <source>
        <dbReference type="ARBA" id="ARBA00022989"/>
    </source>
</evidence>
<keyword evidence="8" id="KW-1185">Reference proteome</keyword>
<dbReference type="EMBL" id="JADWYK010000007">
    <property type="protein sequence ID" value="MBG8554589.1"/>
    <property type="molecule type" value="Genomic_DNA"/>
</dbReference>
<evidence type="ECO:0000256" key="3">
    <source>
        <dbReference type="ARBA" id="ARBA00022692"/>
    </source>
</evidence>
<evidence type="ECO:0000313" key="8">
    <source>
        <dbReference type="Proteomes" id="UP000601099"/>
    </source>
</evidence>
<comment type="subcellular location">
    <subcellularLocation>
        <location evidence="1">Cell membrane</location>
        <topology evidence="1">Multi-pass membrane protein</topology>
    </subcellularLocation>
</comment>
<dbReference type="PANTHER" id="PTHR34697:SF2">
    <property type="entry name" value="PHOSPHATIDYLGLYCEROL LYSYLTRANSFERASE"/>
    <property type="match status" value="1"/>
</dbReference>
<dbReference type="RefSeq" id="WP_196955602.1">
    <property type="nucleotide sequence ID" value="NZ_JADWYK010000007.1"/>
</dbReference>
<gene>
    <name evidence="7" type="ORF">I5L79_13610</name>
</gene>